<evidence type="ECO:0000313" key="2">
    <source>
        <dbReference type="Proteomes" id="UP000807306"/>
    </source>
</evidence>
<evidence type="ECO:0000313" key="1">
    <source>
        <dbReference type="EMBL" id="KAF9529417.1"/>
    </source>
</evidence>
<proteinExistence type="predicted"/>
<organism evidence="1 2">
    <name type="scientific">Crepidotus variabilis</name>
    <dbReference type="NCBI Taxonomy" id="179855"/>
    <lineage>
        <taxon>Eukaryota</taxon>
        <taxon>Fungi</taxon>
        <taxon>Dikarya</taxon>
        <taxon>Basidiomycota</taxon>
        <taxon>Agaricomycotina</taxon>
        <taxon>Agaricomycetes</taxon>
        <taxon>Agaricomycetidae</taxon>
        <taxon>Agaricales</taxon>
        <taxon>Agaricineae</taxon>
        <taxon>Crepidotaceae</taxon>
        <taxon>Crepidotus</taxon>
    </lineage>
</organism>
<name>A0A9P6EHZ8_9AGAR</name>
<accession>A0A9P6EHZ8</accession>
<sequence length="82" mass="8892">MMVNGTNSVARIVYGCRGHCIIWELLINSSLHNGIKWRDECQANLCAAFSSGAVALIQLSLLAEHMSAFCQMGSGADRNHTP</sequence>
<dbReference type="EMBL" id="MU157846">
    <property type="protein sequence ID" value="KAF9529417.1"/>
    <property type="molecule type" value="Genomic_DNA"/>
</dbReference>
<dbReference type="AlphaFoldDB" id="A0A9P6EHZ8"/>
<protein>
    <submittedName>
        <fullName evidence="1">Uncharacterized protein</fullName>
    </submittedName>
</protein>
<comment type="caution">
    <text evidence="1">The sequence shown here is derived from an EMBL/GenBank/DDBJ whole genome shotgun (WGS) entry which is preliminary data.</text>
</comment>
<dbReference type="Proteomes" id="UP000807306">
    <property type="component" value="Unassembled WGS sequence"/>
</dbReference>
<keyword evidence="2" id="KW-1185">Reference proteome</keyword>
<reference evidence="1" key="1">
    <citation type="submission" date="2020-11" db="EMBL/GenBank/DDBJ databases">
        <authorList>
            <consortium name="DOE Joint Genome Institute"/>
            <person name="Ahrendt S."/>
            <person name="Riley R."/>
            <person name="Andreopoulos W."/>
            <person name="Labutti K."/>
            <person name="Pangilinan J."/>
            <person name="Ruiz-Duenas F.J."/>
            <person name="Barrasa J.M."/>
            <person name="Sanchez-Garcia M."/>
            <person name="Camarero S."/>
            <person name="Miyauchi S."/>
            <person name="Serrano A."/>
            <person name="Linde D."/>
            <person name="Babiker R."/>
            <person name="Drula E."/>
            <person name="Ayuso-Fernandez I."/>
            <person name="Pacheco R."/>
            <person name="Padilla G."/>
            <person name="Ferreira P."/>
            <person name="Barriuso J."/>
            <person name="Kellner H."/>
            <person name="Castanera R."/>
            <person name="Alfaro M."/>
            <person name="Ramirez L."/>
            <person name="Pisabarro A.G."/>
            <person name="Kuo A."/>
            <person name="Tritt A."/>
            <person name="Lipzen A."/>
            <person name="He G."/>
            <person name="Yan M."/>
            <person name="Ng V."/>
            <person name="Cullen D."/>
            <person name="Martin F."/>
            <person name="Rosso M.-N."/>
            <person name="Henrissat B."/>
            <person name="Hibbett D."/>
            <person name="Martinez A.T."/>
            <person name="Grigoriev I.V."/>
        </authorList>
    </citation>
    <scope>NUCLEOTIDE SEQUENCE</scope>
    <source>
        <strain evidence="1">CBS 506.95</strain>
    </source>
</reference>
<gene>
    <name evidence="1" type="ORF">CPB83DRAFT_264925</name>
</gene>